<reference evidence="2" key="1">
    <citation type="submission" date="2020-03" db="EMBL/GenBank/DDBJ databases">
        <title>The deep terrestrial virosphere.</title>
        <authorList>
            <person name="Holmfeldt K."/>
            <person name="Nilsson E."/>
            <person name="Simone D."/>
            <person name="Lopez-Fernandez M."/>
            <person name="Wu X."/>
            <person name="de Brujin I."/>
            <person name="Lundin D."/>
            <person name="Andersson A."/>
            <person name="Bertilsson S."/>
            <person name="Dopson M."/>
        </authorList>
    </citation>
    <scope>NUCLEOTIDE SEQUENCE</scope>
    <source>
        <strain evidence="1">MM415A02568</strain>
        <strain evidence="2">MM415B02955</strain>
    </source>
</reference>
<dbReference type="EMBL" id="MT142718">
    <property type="protein sequence ID" value="QJA87584.1"/>
    <property type="molecule type" value="Genomic_DNA"/>
</dbReference>
<protein>
    <submittedName>
        <fullName evidence="2">Uncharacterized protein</fullName>
    </submittedName>
</protein>
<evidence type="ECO:0000313" key="2">
    <source>
        <dbReference type="EMBL" id="QJA87584.1"/>
    </source>
</evidence>
<accession>A0A6M3L1R7</accession>
<proteinExistence type="predicted"/>
<gene>
    <name evidence="1" type="ORF">MM415A02568_0007</name>
    <name evidence="2" type="ORF">MM415B02955_0006</name>
</gene>
<name>A0A6M3L1R7_9ZZZZ</name>
<sequence>MLKQAKYTYYNNCVNWPRRDVENLSDMIDNAIDISRRTFLKHIDRGDLTVFESTLCYAGHPKQGLTMAGDYHVSYHRSKLHGKRVYYFRHSAIEYVFKQYQAD</sequence>
<evidence type="ECO:0000313" key="1">
    <source>
        <dbReference type="EMBL" id="QJA72879.1"/>
    </source>
</evidence>
<organism evidence="2">
    <name type="scientific">viral metagenome</name>
    <dbReference type="NCBI Taxonomy" id="1070528"/>
    <lineage>
        <taxon>unclassified sequences</taxon>
        <taxon>metagenomes</taxon>
        <taxon>organismal metagenomes</taxon>
    </lineage>
</organism>
<dbReference type="AlphaFoldDB" id="A0A6M3L1R7"/>
<dbReference type="EMBL" id="MT141985">
    <property type="protein sequence ID" value="QJA72879.1"/>
    <property type="molecule type" value="Genomic_DNA"/>
</dbReference>